<reference evidence="2" key="1">
    <citation type="submission" date="2020-05" db="UniProtKB">
        <authorList>
            <consortium name="EnsemblMetazoa"/>
        </authorList>
    </citation>
    <scope>IDENTIFICATION</scope>
    <source>
        <strain evidence="2">TTRI</strain>
    </source>
</reference>
<accession>A0A1A9VQ83</accession>
<protein>
    <submittedName>
        <fullName evidence="2">Uncharacterized protein</fullName>
    </submittedName>
</protein>
<keyword evidence="1" id="KW-0472">Membrane</keyword>
<dbReference type="VEuPathDB" id="VectorBase:GAUT044112"/>
<dbReference type="Proteomes" id="UP000078200">
    <property type="component" value="Unassembled WGS sequence"/>
</dbReference>
<evidence type="ECO:0000313" key="2">
    <source>
        <dbReference type="EnsemblMetazoa" id="GAUT044112-PA"/>
    </source>
</evidence>
<organism evidence="2 3">
    <name type="scientific">Glossina austeni</name>
    <name type="common">Savannah tsetse fly</name>
    <dbReference type="NCBI Taxonomy" id="7395"/>
    <lineage>
        <taxon>Eukaryota</taxon>
        <taxon>Metazoa</taxon>
        <taxon>Ecdysozoa</taxon>
        <taxon>Arthropoda</taxon>
        <taxon>Hexapoda</taxon>
        <taxon>Insecta</taxon>
        <taxon>Pterygota</taxon>
        <taxon>Neoptera</taxon>
        <taxon>Endopterygota</taxon>
        <taxon>Diptera</taxon>
        <taxon>Brachycera</taxon>
        <taxon>Muscomorpha</taxon>
        <taxon>Hippoboscoidea</taxon>
        <taxon>Glossinidae</taxon>
        <taxon>Glossina</taxon>
    </lineage>
</organism>
<proteinExistence type="predicted"/>
<evidence type="ECO:0000313" key="3">
    <source>
        <dbReference type="Proteomes" id="UP000078200"/>
    </source>
</evidence>
<keyword evidence="1" id="KW-1133">Transmembrane helix</keyword>
<name>A0A1A9VQ83_GLOAU</name>
<evidence type="ECO:0000256" key="1">
    <source>
        <dbReference type="SAM" id="Phobius"/>
    </source>
</evidence>
<feature type="transmembrane region" description="Helical" evidence="1">
    <location>
        <begin position="28"/>
        <end position="50"/>
    </location>
</feature>
<dbReference type="AlphaFoldDB" id="A0A1A9VQ83"/>
<keyword evidence="3" id="KW-1185">Reference proteome</keyword>
<sequence length="131" mass="15028">MNSYKDNNTKALAVTQSLIVPKPTRARIISPFGFISQLRIIFFIQSILILKSITRKTAKEKFLETQSLSIARNPNPLTFSLDRIEWMFNSRSVPIVKATPQQHLLRGSSFETFPSNYKTESRKEFLLTSCT</sequence>
<dbReference type="EnsemblMetazoa" id="GAUT044112-RA">
    <property type="protein sequence ID" value="GAUT044112-PA"/>
    <property type="gene ID" value="GAUT044112"/>
</dbReference>
<keyword evidence="1" id="KW-0812">Transmembrane</keyword>